<dbReference type="Gene3D" id="2.102.10.10">
    <property type="entry name" value="Rieske [2Fe-2S] iron-sulphur domain"/>
    <property type="match status" value="1"/>
</dbReference>
<comment type="cofactor">
    <cofactor evidence="1">
        <name>Fe cation</name>
        <dbReference type="ChEBI" id="CHEBI:24875"/>
    </cofactor>
</comment>
<sequence length="353" mass="41056">MASVLKNFLGLKATIDDNRCPVSPEKTAVRALPAVWYTSLELYELERRAIFSKKWLLMTHILRFPNTGNWSRYNSAGYPFILVRGHGRHIQAFHDIWSHAFTDELAQTLISERLKDTIFRTFHVHLDANGFVWVNMDAGKQPEISWEKDFNFEDYVFDHTWSQQIWKAFKVLTACDRCYHCLTAHPDAQAIADLEAYSVDTVDGSIVHFANTKPDQIERGLKIASTYYFPNASMTVTPHFFFIQRFVPTSPTICEMRYEVYRNKNSSEEDFQLINEMYKRIMSEDKYLCTEAQKNIGRGVFVNGLLHPRMEKGPLYFQSVVRDLLYEHFDREKDAGKQIWPAGLEVLVAAEPK</sequence>
<evidence type="ECO:0000259" key="8">
    <source>
        <dbReference type="Pfam" id="PF00848"/>
    </source>
</evidence>
<dbReference type="GeneID" id="43672797"/>
<gene>
    <name evidence="9" type="ORF">BDV37DRAFT_287447</name>
</gene>
<dbReference type="Gene3D" id="3.90.380.10">
    <property type="entry name" value="Naphthalene 1,2-dioxygenase Alpha Subunit, Chain A, domain 1"/>
    <property type="match status" value="2"/>
</dbReference>
<dbReference type="OrthoDB" id="426882at2759"/>
<dbReference type="AlphaFoldDB" id="A0A5N7D0L4"/>
<dbReference type="InterPro" id="IPR001663">
    <property type="entry name" value="Rng_hydr_dOase-A"/>
</dbReference>
<comment type="catalytic activity">
    <reaction evidence="7">
        <text>choline + 2 reduced [2Fe-2S]-[ferredoxin] + O2 + 2 H(+) = betaine aldehyde hydrate + 2 oxidized [2Fe-2S]-[ferredoxin] + H2O</text>
        <dbReference type="Rhea" id="RHEA:17769"/>
        <dbReference type="Rhea" id="RHEA-COMP:10000"/>
        <dbReference type="Rhea" id="RHEA-COMP:10001"/>
        <dbReference type="ChEBI" id="CHEBI:15354"/>
        <dbReference type="ChEBI" id="CHEBI:15377"/>
        <dbReference type="ChEBI" id="CHEBI:15378"/>
        <dbReference type="ChEBI" id="CHEBI:15379"/>
        <dbReference type="ChEBI" id="CHEBI:15870"/>
        <dbReference type="ChEBI" id="CHEBI:33737"/>
        <dbReference type="ChEBI" id="CHEBI:33738"/>
        <dbReference type="EC" id="1.14.15.7"/>
    </reaction>
</comment>
<dbReference type="SUPFAM" id="SSF50022">
    <property type="entry name" value="ISP domain"/>
    <property type="match status" value="1"/>
</dbReference>
<dbReference type="CDD" id="cd00680">
    <property type="entry name" value="RHO_alpha_C"/>
    <property type="match status" value="1"/>
</dbReference>
<dbReference type="PANTHER" id="PTHR43756:SF5">
    <property type="entry name" value="CHOLINE MONOOXYGENASE, CHLOROPLASTIC"/>
    <property type="match status" value="1"/>
</dbReference>
<evidence type="ECO:0000256" key="1">
    <source>
        <dbReference type="ARBA" id="ARBA00001962"/>
    </source>
</evidence>
<evidence type="ECO:0000256" key="4">
    <source>
        <dbReference type="ARBA" id="ARBA00010848"/>
    </source>
</evidence>
<dbReference type="InterPro" id="IPR036922">
    <property type="entry name" value="Rieske_2Fe-2S_sf"/>
</dbReference>
<evidence type="ECO:0000256" key="7">
    <source>
        <dbReference type="ARBA" id="ARBA00049097"/>
    </source>
</evidence>
<comment type="function">
    <text evidence="2">Catalyzes the first step of the osmoprotectant glycine betaine synthesis.</text>
</comment>
<evidence type="ECO:0000256" key="6">
    <source>
        <dbReference type="ARBA" id="ARBA00014931"/>
    </source>
</evidence>
<dbReference type="InterPro" id="IPR015879">
    <property type="entry name" value="Ring_hydroxy_dOase_asu_C_dom"/>
</dbReference>
<dbReference type="GO" id="GO:0019285">
    <property type="term" value="P:glycine betaine biosynthetic process from choline"/>
    <property type="evidence" value="ECO:0007669"/>
    <property type="project" value="UniProtKB-UniPathway"/>
</dbReference>
<evidence type="ECO:0000256" key="2">
    <source>
        <dbReference type="ARBA" id="ARBA00002149"/>
    </source>
</evidence>
<accession>A0A5N7D0L4</accession>
<organism evidence="9 10">
    <name type="scientific">Aspergillus pseudonomiae</name>
    <dbReference type="NCBI Taxonomy" id="1506151"/>
    <lineage>
        <taxon>Eukaryota</taxon>
        <taxon>Fungi</taxon>
        <taxon>Dikarya</taxon>
        <taxon>Ascomycota</taxon>
        <taxon>Pezizomycotina</taxon>
        <taxon>Eurotiomycetes</taxon>
        <taxon>Eurotiomycetidae</taxon>
        <taxon>Eurotiales</taxon>
        <taxon>Aspergillaceae</taxon>
        <taxon>Aspergillus</taxon>
        <taxon>Aspergillus subgen. Circumdati</taxon>
    </lineage>
</organism>
<dbReference type="GO" id="GO:0005506">
    <property type="term" value="F:iron ion binding"/>
    <property type="evidence" value="ECO:0007669"/>
    <property type="project" value="InterPro"/>
</dbReference>
<comment type="similarity">
    <text evidence="4">Belongs to the choline monooxygenase family.</text>
</comment>
<evidence type="ECO:0000256" key="5">
    <source>
        <dbReference type="ARBA" id="ARBA00012763"/>
    </source>
</evidence>
<dbReference type="Proteomes" id="UP000325579">
    <property type="component" value="Unassembled WGS sequence"/>
</dbReference>
<dbReference type="GO" id="GO:0019133">
    <property type="term" value="F:choline monooxygenase activity"/>
    <property type="evidence" value="ECO:0007669"/>
    <property type="project" value="UniProtKB-EC"/>
</dbReference>
<dbReference type="UniPathway" id="UPA00529">
    <property type="reaction ID" value="UER00430"/>
</dbReference>
<proteinExistence type="inferred from homology"/>
<dbReference type="RefSeq" id="XP_031936936.1">
    <property type="nucleotide sequence ID" value="XM_032088106.1"/>
</dbReference>
<dbReference type="PANTHER" id="PTHR43756">
    <property type="entry name" value="CHOLINE MONOOXYGENASE, CHLOROPLASTIC"/>
    <property type="match status" value="1"/>
</dbReference>
<feature type="domain" description="Aromatic-ring-hydroxylating dioxygenase alpha subunit C-terminal" evidence="8">
    <location>
        <begin position="227"/>
        <end position="325"/>
    </location>
</feature>
<dbReference type="GO" id="GO:0051537">
    <property type="term" value="F:2 iron, 2 sulfur cluster binding"/>
    <property type="evidence" value="ECO:0007669"/>
    <property type="project" value="InterPro"/>
</dbReference>
<keyword evidence="10" id="KW-1185">Reference proteome</keyword>
<dbReference type="EMBL" id="ML736830">
    <property type="protein sequence ID" value="KAE8399617.1"/>
    <property type="molecule type" value="Genomic_DNA"/>
</dbReference>
<dbReference type="EC" id="1.14.15.7" evidence="5"/>
<evidence type="ECO:0000256" key="3">
    <source>
        <dbReference type="ARBA" id="ARBA00004866"/>
    </source>
</evidence>
<protein>
    <recommendedName>
        <fullName evidence="6">Choline monooxygenase, chloroplastic</fullName>
        <ecNumber evidence="5">1.14.15.7</ecNumber>
    </recommendedName>
</protein>
<dbReference type="Pfam" id="PF00848">
    <property type="entry name" value="Ring_hydroxyl_A"/>
    <property type="match status" value="1"/>
</dbReference>
<dbReference type="SUPFAM" id="SSF55961">
    <property type="entry name" value="Bet v1-like"/>
    <property type="match status" value="1"/>
</dbReference>
<evidence type="ECO:0000313" key="9">
    <source>
        <dbReference type="EMBL" id="KAE8399617.1"/>
    </source>
</evidence>
<comment type="pathway">
    <text evidence="3">Amine and polyamine biosynthesis; betaine biosynthesis via choline pathway; betaine aldehyde from choline (monooxygenase route): step 1/1.</text>
</comment>
<evidence type="ECO:0000313" key="10">
    <source>
        <dbReference type="Proteomes" id="UP000325579"/>
    </source>
</evidence>
<reference evidence="9 10" key="1">
    <citation type="submission" date="2019-04" db="EMBL/GenBank/DDBJ databases">
        <authorList>
            <consortium name="DOE Joint Genome Institute"/>
            <person name="Mondo S."/>
            <person name="Kjaerbolling I."/>
            <person name="Vesth T."/>
            <person name="Frisvad J.C."/>
            <person name="Nybo J.L."/>
            <person name="Theobald S."/>
            <person name="Kildgaard S."/>
            <person name="Isbrandt T."/>
            <person name="Kuo A."/>
            <person name="Sato A."/>
            <person name="Lyhne E.K."/>
            <person name="Kogle M.E."/>
            <person name="Wiebenga A."/>
            <person name="Kun R.S."/>
            <person name="Lubbers R.J."/>
            <person name="Makela M.R."/>
            <person name="Barry K."/>
            <person name="Chovatia M."/>
            <person name="Clum A."/>
            <person name="Daum C."/>
            <person name="Haridas S."/>
            <person name="He G."/>
            <person name="LaButti K."/>
            <person name="Lipzen A."/>
            <person name="Riley R."/>
            <person name="Salamov A."/>
            <person name="Simmons B.A."/>
            <person name="Magnuson J.K."/>
            <person name="Henrissat B."/>
            <person name="Mortensen U.H."/>
            <person name="Larsen T.O."/>
            <person name="Devries R.P."/>
            <person name="Grigoriev I.V."/>
            <person name="Machida M."/>
            <person name="Baker S.E."/>
            <person name="Andersen M.R."/>
            <person name="Cantor M.N."/>
            <person name="Hua S.X."/>
        </authorList>
    </citation>
    <scope>NUCLEOTIDE SEQUENCE [LARGE SCALE GENOMIC DNA]</scope>
    <source>
        <strain evidence="9 10">CBS 119388</strain>
    </source>
</reference>
<name>A0A5N7D0L4_9EURO</name>